<dbReference type="AlphaFoldDB" id="A0A1Z4LSU3"/>
<organism evidence="4 5">
    <name type="scientific">Calothrix parasitica NIES-267</name>
    <dbReference type="NCBI Taxonomy" id="1973488"/>
    <lineage>
        <taxon>Bacteria</taxon>
        <taxon>Bacillati</taxon>
        <taxon>Cyanobacteriota</taxon>
        <taxon>Cyanophyceae</taxon>
        <taxon>Nostocales</taxon>
        <taxon>Calotrichaceae</taxon>
        <taxon>Calothrix</taxon>
    </lineage>
</organism>
<keyword evidence="2" id="KW-0732">Signal</keyword>
<dbReference type="InterPro" id="IPR013424">
    <property type="entry name" value="Ice-binding_C"/>
</dbReference>
<feature type="domain" description="Ice-binding protein C-terminal" evidence="3">
    <location>
        <begin position="443"/>
        <end position="461"/>
    </location>
</feature>
<dbReference type="Gene3D" id="2.120.10.30">
    <property type="entry name" value="TolB, C-terminal domain"/>
    <property type="match status" value="1"/>
</dbReference>
<dbReference type="Pfam" id="PF07589">
    <property type="entry name" value="PEP-CTERM"/>
    <property type="match status" value="1"/>
</dbReference>
<evidence type="ECO:0000313" key="4">
    <source>
        <dbReference type="EMBL" id="BAY84138.1"/>
    </source>
</evidence>
<feature type="region of interest" description="Disordered" evidence="1">
    <location>
        <begin position="233"/>
        <end position="280"/>
    </location>
</feature>
<reference evidence="4 5" key="1">
    <citation type="submission" date="2017-06" db="EMBL/GenBank/DDBJ databases">
        <title>Genome sequencing of cyanobaciteial culture collection at National Institute for Environmental Studies (NIES).</title>
        <authorList>
            <person name="Hirose Y."/>
            <person name="Shimura Y."/>
            <person name="Fujisawa T."/>
            <person name="Nakamura Y."/>
            <person name="Kawachi M."/>
        </authorList>
    </citation>
    <scope>NUCLEOTIDE SEQUENCE [LARGE SCALE GENOMIC DNA]</scope>
    <source>
        <strain evidence="4 5">NIES-267</strain>
    </source>
</reference>
<protein>
    <recommendedName>
        <fullName evidence="3">Ice-binding protein C-terminal domain-containing protein</fullName>
    </recommendedName>
</protein>
<accession>A0A1Z4LSU3</accession>
<dbReference type="InterPro" id="IPR011042">
    <property type="entry name" value="6-blade_b-propeller_TolB-like"/>
</dbReference>
<sequence length="485" mass="50796">MNFKSIVLTLFTVSIASVFGTTAAQAASLSVLADGLDNPRNFDFDSEGNIYLTTSGRGGDGEDGRCVPSPSSQFIPLCAGNTGSLLKIGTDGSTSTVIPDLASLALTPFGEQAAGPADFKFDSKGNAYLLMGYAGDPSTSGPILQTPTLGKLYQVDLENGALGREVADFAQYEVDNNPDNTDIITNPYAMTIKDDTAFVVDGGANVIWKTALETGGIQDVAAFPILPVDQSELEFPSFEPPGEIPDGEQPSDAPGLPAVNGQGGEAPSGPPPGAEGEETSQDFPITFQSVPTGIVESPDGDFTVAEYSYFPYPEGRARLYSVDSDLNIEETITNGGDGFTQLTGTAYDEEGNLYVLQHMNTSEWKNILQGGEVIGDISSSIIKVAADGTRETIWNGNGLEAASGLTYRDGALYTANRARLAEQGQLVKISLGGGSENPGSTKVPEPASILGLMGVVAAGAASKYGKKRKGQERELEEILDKVEVL</sequence>
<evidence type="ECO:0000256" key="2">
    <source>
        <dbReference type="SAM" id="SignalP"/>
    </source>
</evidence>
<dbReference type="EMBL" id="AP018227">
    <property type="protein sequence ID" value="BAY84138.1"/>
    <property type="molecule type" value="Genomic_DNA"/>
</dbReference>
<proteinExistence type="predicted"/>
<feature type="signal peptide" evidence="2">
    <location>
        <begin position="1"/>
        <end position="26"/>
    </location>
</feature>
<name>A0A1Z4LSU3_9CYAN</name>
<dbReference type="SUPFAM" id="SSF101898">
    <property type="entry name" value="NHL repeat"/>
    <property type="match status" value="1"/>
</dbReference>
<dbReference type="OrthoDB" id="928769at2"/>
<evidence type="ECO:0000259" key="3">
    <source>
        <dbReference type="Pfam" id="PF07589"/>
    </source>
</evidence>
<dbReference type="NCBIfam" id="NF033206">
    <property type="entry name" value="ScyE_fam"/>
    <property type="match status" value="1"/>
</dbReference>
<evidence type="ECO:0000256" key="1">
    <source>
        <dbReference type="SAM" id="MobiDB-lite"/>
    </source>
</evidence>
<dbReference type="Proteomes" id="UP000218418">
    <property type="component" value="Chromosome"/>
</dbReference>
<feature type="chain" id="PRO_5011989396" description="Ice-binding protein C-terminal domain-containing protein" evidence="2">
    <location>
        <begin position="27"/>
        <end position="485"/>
    </location>
</feature>
<gene>
    <name evidence="4" type="ORF">NIES267_36340</name>
</gene>
<dbReference type="InterPro" id="IPR048031">
    <property type="entry name" value="ScyD/ScyE-like"/>
</dbReference>
<evidence type="ECO:0000313" key="5">
    <source>
        <dbReference type="Proteomes" id="UP000218418"/>
    </source>
</evidence>
<keyword evidence="5" id="KW-1185">Reference proteome</keyword>